<accession>A0A0F9FCM6</accession>
<dbReference type="EMBL" id="LAZR01030985">
    <property type="protein sequence ID" value="KKL55035.1"/>
    <property type="molecule type" value="Genomic_DNA"/>
</dbReference>
<evidence type="ECO:0000313" key="1">
    <source>
        <dbReference type="EMBL" id="KKL55035.1"/>
    </source>
</evidence>
<name>A0A0F9FCM6_9ZZZZ</name>
<proteinExistence type="predicted"/>
<sequence>MEFFNNRRKPRGIAEIVFDTKWLRDAYSLVDASIFGGMCISNDLALDIVLEINAFLEKQPVLSLMEEYYETFEKSPKLNGYLTNKFKRWVKSDK</sequence>
<reference evidence="1" key="1">
    <citation type="journal article" date="2015" name="Nature">
        <title>Complex archaea that bridge the gap between prokaryotes and eukaryotes.</title>
        <authorList>
            <person name="Spang A."/>
            <person name="Saw J.H."/>
            <person name="Jorgensen S.L."/>
            <person name="Zaremba-Niedzwiedzka K."/>
            <person name="Martijn J."/>
            <person name="Lind A.E."/>
            <person name="van Eijk R."/>
            <person name="Schleper C."/>
            <person name="Guy L."/>
            <person name="Ettema T.J."/>
        </authorList>
    </citation>
    <scope>NUCLEOTIDE SEQUENCE</scope>
</reference>
<comment type="caution">
    <text evidence="1">The sequence shown here is derived from an EMBL/GenBank/DDBJ whole genome shotgun (WGS) entry which is preliminary data.</text>
</comment>
<protein>
    <submittedName>
        <fullName evidence="1">Uncharacterized protein</fullName>
    </submittedName>
</protein>
<organism evidence="1">
    <name type="scientific">marine sediment metagenome</name>
    <dbReference type="NCBI Taxonomy" id="412755"/>
    <lineage>
        <taxon>unclassified sequences</taxon>
        <taxon>metagenomes</taxon>
        <taxon>ecological metagenomes</taxon>
    </lineage>
</organism>
<gene>
    <name evidence="1" type="ORF">LCGC14_2259420</name>
</gene>
<dbReference type="AlphaFoldDB" id="A0A0F9FCM6"/>